<accession>A0A449BBR5</accession>
<dbReference type="SUPFAM" id="SSF52266">
    <property type="entry name" value="SGNH hydrolase"/>
    <property type="match status" value="1"/>
</dbReference>
<sequence length="222" mass="25709">MDMEEIIWTKEEQEKLNKMFNQWMYGDHIRAIENFKELNKGVEYGNIVLAGDSITAGYPVNEMFPKGIRVYNRGISAITSTQVLDKINEHILDLKPSKMFLLIGTNDIERGIDNDLTVKNIVDICNKTIKELPNTKIYVISIYPVNENEKFKSSVQSRTNRVIESINQKVEKAVSKIDNVEYLNFYEQLLKDGNMNEEYTYDGLHLNINGYRFVTGLLNKKL</sequence>
<dbReference type="RefSeq" id="WP_052589831.1">
    <property type="nucleotide sequence ID" value="NZ_LR215048.1"/>
</dbReference>
<dbReference type="OrthoDB" id="2513075at2"/>
<name>A0A449BBR5_HAPAX</name>
<dbReference type="EMBL" id="LR215048">
    <property type="protein sequence ID" value="VEU79887.1"/>
    <property type="molecule type" value="Genomic_DNA"/>
</dbReference>
<dbReference type="InterPro" id="IPR036514">
    <property type="entry name" value="SGNH_hydro_sf"/>
</dbReference>
<reference evidence="2 3" key="1">
    <citation type="submission" date="2019-01" db="EMBL/GenBank/DDBJ databases">
        <authorList>
            <consortium name="Pathogen Informatics"/>
        </authorList>
    </citation>
    <scope>NUCLEOTIDE SEQUENCE [LARGE SCALE GENOMIC DNA]</scope>
    <source>
        <strain evidence="2 3">NCTC10138</strain>
    </source>
</reference>
<dbReference type="InterPro" id="IPR051532">
    <property type="entry name" value="Ester_Hydrolysis_Enzymes"/>
</dbReference>
<organism evidence="2 3">
    <name type="scientific">Haploplasma axanthum</name>
    <name type="common">Acholeplasma axanthum</name>
    <dbReference type="NCBI Taxonomy" id="29552"/>
    <lineage>
        <taxon>Bacteria</taxon>
        <taxon>Bacillati</taxon>
        <taxon>Mycoplasmatota</taxon>
        <taxon>Mollicutes</taxon>
        <taxon>Acholeplasmatales</taxon>
        <taxon>Acholeplasmataceae</taxon>
        <taxon>Haploplasma</taxon>
    </lineage>
</organism>
<evidence type="ECO:0000313" key="3">
    <source>
        <dbReference type="Proteomes" id="UP000289841"/>
    </source>
</evidence>
<proteinExistence type="predicted"/>
<keyword evidence="2" id="KW-0378">Hydrolase</keyword>
<dbReference type="KEGG" id="aaxa:NCTC10138_00240"/>
<dbReference type="Proteomes" id="UP000289841">
    <property type="component" value="Chromosome"/>
</dbReference>
<dbReference type="Gene3D" id="3.40.50.1110">
    <property type="entry name" value="SGNH hydrolase"/>
    <property type="match status" value="1"/>
</dbReference>
<evidence type="ECO:0000259" key="1">
    <source>
        <dbReference type="Pfam" id="PF13472"/>
    </source>
</evidence>
<dbReference type="PANTHER" id="PTHR30383">
    <property type="entry name" value="THIOESTERASE 1/PROTEASE 1/LYSOPHOSPHOLIPASE L1"/>
    <property type="match status" value="1"/>
</dbReference>
<dbReference type="GO" id="GO:0004622">
    <property type="term" value="F:phosphatidylcholine lysophospholipase activity"/>
    <property type="evidence" value="ECO:0007669"/>
    <property type="project" value="TreeGrafter"/>
</dbReference>
<feature type="domain" description="SGNH hydrolase-type esterase" evidence="1">
    <location>
        <begin position="51"/>
        <end position="212"/>
    </location>
</feature>
<dbReference type="InterPro" id="IPR013830">
    <property type="entry name" value="SGNH_hydro"/>
</dbReference>
<dbReference type="STRING" id="1278311.GCA_000428705_00790"/>
<dbReference type="Pfam" id="PF13472">
    <property type="entry name" value="Lipase_GDSL_2"/>
    <property type="match status" value="1"/>
</dbReference>
<dbReference type="PANTHER" id="PTHR30383:SF5">
    <property type="entry name" value="SGNH HYDROLASE-TYPE ESTERASE DOMAIN-CONTAINING PROTEIN"/>
    <property type="match status" value="1"/>
</dbReference>
<protein>
    <submittedName>
        <fullName evidence="2">GDSL-like Lipase/Acylhydrolase</fullName>
    </submittedName>
</protein>
<evidence type="ECO:0000313" key="2">
    <source>
        <dbReference type="EMBL" id="VEU79887.1"/>
    </source>
</evidence>
<keyword evidence="3" id="KW-1185">Reference proteome</keyword>
<dbReference type="AlphaFoldDB" id="A0A449BBR5"/>
<gene>
    <name evidence="2" type="ORF">NCTC10138_00240</name>
</gene>